<dbReference type="EMBL" id="CM056814">
    <property type="protein sequence ID" value="KAJ8626069.1"/>
    <property type="molecule type" value="Genomic_DNA"/>
</dbReference>
<organism evidence="1 2">
    <name type="scientific">Persea americana</name>
    <name type="common">Avocado</name>
    <dbReference type="NCBI Taxonomy" id="3435"/>
    <lineage>
        <taxon>Eukaryota</taxon>
        <taxon>Viridiplantae</taxon>
        <taxon>Streptophyta</taxon>
        <taxon>Embryophyta</taxon>
        <taxon>Tracheophyta</taxon>
        <taxon>Spermatophyta</taxon>
        <taxon>Magnoliopsida</taxon>
        <taxon>Magnoliidae</taxon>
        <taxon>Laurales</taxon>
        <taxon>Lauraceae</taxon>
        <taxon>Persea</taxon>
    </lineage>
</organism>
<comment type="caution">
    <text evidence="1">The sequence shown here is derived from an EMBL/GenBank/DDBJ whole genome shotgun (WGS) entry which is preliminary data.</text>
</comment>
<reference evidence="1 2" key="1">
    <citation type="journal article" date="2022" name="Hortic Res">
        <title>A haplotype resolved chromosomal level avocado genome allows analysis of novel avocado genes.</title>
        <authorList>
            <person name="Nath O."/>
            <person name="Fletcher S.J."/>
            <person name="Hayward A."/>
            <person name="Shaw L.M."/>
            <person name="Masouleh A.K."/>
            <person name="Furtado A."/>
            <person name="Henry R.J."/>
            <person name="Mitter N."/>
        </authorList>
    </citation>
    <scope>NUCLEOTIDE SEQUENCE [LARGE SCALE GENOMIC DNA]</scope>
    <source>
        <strain evidence="2">cv. Hass</strain>
    </source>
</reference>
<accession>A0ACC2KZ40</accession>
<name>A0ACC2KZ40_PERAE</name>
<evidence type="ECO:0000313" key="1">
    <source>
        <dbReference type="EMBL" id="KAJ8626069.1"/>
    </source>
</evidence>
<sequence>MATGYRRPKTTNEEDESSRERRTSAKKYQKQSIVPNDKKVQGSELGNDVIEEILARLPVANFFRFRSVCKGWNLLVWSPGFLERCRKVPRKPWFYMLGAKSPAGVVYDTQALVWRHINLPVPTRISGTGTTMHQIPVAASNGLMCFRLSNSQFTVCNLLTGLTRPLQALNKDVHVLAVAMRVVGTFYQVIIACGRAPRFYIKVFSSTGNSWKEMPITGAYEFATNQMVEENDSRAGRLLLKRGVLQRNEFLQGGGIIHRNPAKALSGVTAVNHHSHQVIYFLNLNGQMIAFNVHEGTMCMCPSILPSEMEYSVDLVECVGRVLLVVLVEMMESASLRVWEFDWGEGEWKQLMAMPPAMSNVYYGKKVDINCVGYEDLIMMCISSRRFHQIVGDYGTEKLQENKIGEIKVGNTDCCGLTVAAQRRSLVAVTRGNNKGWFGLVAVADRRNSILVLVLGIARDLRRCPELRRPSIVAAEDERRIGRKLGCISVLLQTLCCTREKTVLRT</sequence>
<dbReference type="Proteomes" id="UP001234297">
    <property type="component" value="Chromosome 6"/>
</dbReference>
<gene>
    <name evidence="1" type="ORF">MRB53_019376</name>
</gene>
<keyword evidence="2" id="KW-1185">Reference proteome</keyword>
<proteinExistence type="predicted"/>
<protein>
    <submittedName>
        <fullName evidence="1">Uncharacterized protein</fullName>
    </submittedName>
</protein>
<evidence type="ECO:0000313" key="2">
    <source>
        <dbReference type="Proteomes" id="UP001234297"/>
    </source>
</evidence>